<dbReference type="EMBL" id="UYSU01039693">
    <property type="protein sequence ID" value="VDM01594.1"/>
    <property type="molecule type" value="Genomic_DNA"/>
</dbReference>
<sequence length="166" mass="18083">MGKSASGTSTYTHASPTHTIAAWVLWPNEYEWERNLLHADPNQPLYCTQKRSNYQHFTTNSIVTAIAHPVCTVITHVNYISARFVTCGECSCGRLYLVPNSHLWLLEVGFFPAATPRATITTGGLNQLRVFSVVCASTPGMSDSRTSHLLPLKNSYGGGNSNPVGA</sequence>
<reference evidence="1 2" key="2">
    <citation type="submission" date="2018-11" db="EMBL/GenBank/DDBJ databases">
        <authorList>
            <consortium name="Pathogen Informatics"/>
        </authorList>
    </citation>
    <scope>NUCLEOTIDE SEQUENCE [LARGE SCALE GENOMIC DNA]</scope>
    <source>
        <strain evidence="1 2">NST_G2</strain>
    </source>
</reference>
<accession>A0A183TFG0</accession>
<evidence type="ECO:0000313" key="2">
    <source>
        <dbReference type="Proteomes" id="UP000275846"/>
    </source>
</evidence>
<dbReference type="AlphaFoldDB" id="A0A183TFG0"/>
<evidence type="ECO:0000313" key="3">
    <source>
        <dbReference type="WBParaSite" id="SSLN_0001577601-mRNA-1"/>
    </source>
</evidence>
<organism evidence="3">
    <name type="scientific">Schistocephalus solidus</name>
    <name type="common">Tapeworm</name>
    <dbReference type="NCBI Taxonomy" id="70667"/>
    <lineage>
        <taxon>Eukaryota</taxon>
        <taxon>Metazoa</taxon>
        <taxon>Spiralia</taxon>
        <taxon>Lophotrochozoa</taxon>
        <taxon>Platyhelminthes</taxon>
        <taxon>Cestoda</taxon>
        <taxon>Eucestoda</taxon>
        <taxon>Diphyllobothriidea</taxon>
        <taxon>Diphyllobothriidae</taxon>
        <taxon>Schistocephalus</taxon>
    </lineage>
</organism>
<dbReference type="OrthoDB" id="10237142at2759"/>
<evidence type="ECO:0000313" key="1">
    <source>
        <dbReference type="EMBL" id="VDM01594.1"/>
    </source>
</evidence>
<reference evidence="3" key="1">
    <citation type="submission" date="2016-06" db="UniProtKB">
        <authorList>
            <consortium name="WormBaseParasite"/>
        </authorList>
    </citation>
    <scope>IDENTIFICATION</scope>
</reference>
<keyword evidence="2" id="KW-1185">Reference proteome</keyword>
<protein>
    <submittedName>
        <fullName evidence="3">Mediator of RNA polymerase II transcription subunit 16</fullName>
    </submittedName>
</protein>
<dbReference type="WBParaSite" id="SSLN_0001577601-mRNA-1">
    <property type="protein sequence ID" value="SSLN_0001577601-mRNA-1"/>
    <property type="gene ID" value="SSLN_0001577601"/>
</dbReference>
<name>A0A183TFG0_SCHSO</name>
<proteinExistence type="predicted"/>
<gene>
    <name evidence="1" type="ORF">SSLN_LOCUS15208</name>
</gene>
<dbReference type="Proteomes" id="UP000275846">
    <property type="component" value="Unassembled WGS sequence"/>
</dbReference>